<proteinExistence type="predicted"/>
<name>A0A9W8J3N5_9AGAR</name>
<dbReference type="AlphaFoldDB" id="A0A9W8J3N5"/>
<keyword evidence="6" id="KW-1185">Reference proteome</keyword>
<feature type="compositionally biased region" description="Low complexity" evidence="2">
    <location>
        <begin position="513"/>
        <end position="540"/>
    </location>
</feature>
<feature type="non-terminal residue" evidence="5">
    <location>
        <position position="614"/>
    </location>
</feature>
<feature type="coiled-coil region" evidence="1">
    <location>
        <begin position="152"/>
        <end position="183"/>
    </location>
</feature>
<feature type="domain" description="DUF4139" evidence="3">
    <location>
        <begin position="210"/>
        <end position="506"/>
    </location>
</feature>
<dbReference type="NCBIfam" id="TIGR02231">
    <property type="entry name" value="mucoidy inhibitor MuiA family protein"/>
    <property type="match status" value="1"/>
</dbReference>
<dbReference type="InterPro" id="IPR011935">
    <property type="entry name" value="CHP02231"/>
</dbReference>
<evidence type="ECO:0000259" key="4">
    <source>
        <dbReference type="Pfam" id="PF13600"/>
    </source>
</evidence>
<evidence type="ECO:0008006" key="7">
    <source>
        <dbReference type="Google" id="ProtNLM"/>
    </source>
</evidence>
<sequence length="614" mass="66976">MPAGSSEQPPSYPSAQIKIDSQTDSKIISVHLYGRRAEVSRIYKLNLATGQTAVTITGLPNGLDERSIRVHGRGNATIQNVTTSRDSGPRPWSTPASQTLVALTKKQEALSRELKRFESTLSGLETYLRSLRLEVVAADILMPTLDSYHDAYGKYDEKKASVQEELGQLNEEITKERSSLEAQRTSRRQCRMTATISVFTSSGGDVEILLIYAVPDASWTPFYDIRINTETKESPVELVYKAAIRQETEEDWKDAPITLATATPTTGLELPKLTPWTVSSTDRNRRRTDSPAAYSPRRRSRSRSRSRSPVRRHRAQESPCYSPRYSPRSPSPFYEVAADVTSQQGVNALFKVPGVITIPTDGREHNVTIVTLVPEAKLSWFAIPCVSEKVHITANVKNSSEYTLLSGSSNVYVDGSFVAKSNLPLVSPQESFTCPLGLDPSIRITYHPRIKQASASGLISKTSSTSFDQRITVHNTKTISVKNLKILDHIPVSQDSQISVKLITPSLTLPSPSQIKQSGSSGASIGAGPTSPGSNSSDSPSIRKQTAKIATPVKIGSGIIAQWEGADDINGSGWHLGRDGQIAWIFSGLASQQKVDLSLAWEVSAPSQVVVFGL</sequence>
<dbReference type="InterPro" id="IPR037291">
    <property type="entry name" value="DUF4139"/>
</dbReference>
<dbReference type="PANTHER" id="PTHR31005">
    <property type="entry name" value="DUF4139 DOMAIN-CONTAINING PROTEIN"/>
    <property type="match status" value="1"/>
</dbReference>
<evidence type="ECO:0000313" key="5">
    <source>
        <dbReference type="EMBL" id="KAJ2925288.1"/>
    </source>
</evidence>
<evidence type="ECO:0000259" key="3">
    <source>
        <dbReference type="Pfam" id="PF13598"/>
    </source>
</evidence>
<dbReference type="EMBL" id="JANBPK010001191">
    <property type="protein sequence ID" value="KAJ2925288.1"/>
    <property type="molecule type" value="Genomic_DNA"/>
</dbReference>
<feature type="domain" description="DUF4140" evidence="4">
    <location>
        <begin position="30"/>
        <end position="129"/>
    </location>
</feature>
<accession>A0A9W8J3N5</accession>
<protein>
    <recommendedName>
        <fullName evidence="7">Mucoidy inhibitor A</fullName>
    </recommendedName>
</protein>
<feature type="region of interest" description="Disordered" evidence="2">
    <location>
        <begin position="266"/>
        <end position="327"/>
    </location>
</feature>
<reference evidence="5" key="1">
    <citation type="submission" date="2022-06" db="EMBL/GenBank/DDBJ databases">
        <title>Genome Sequence of Candolleomyces eurysporus.</title>
        <authorList>
            <person name="Buettner E."/>
        </authorList>
    </citation>
    <scope>NUCLEOTIDE SEQUENCE</scope>
    <source>
        <strain evidence="5">VTCC 930004</strain>
    </source>
</reference>
<feature type="region of interest" description="Disordered" evidence="2">
    <location>
        <begin position="511"/>
        <end position="547"/>
    </location>
</feature>
<comment type="caution">
    <text evidence="5">The sequence shown here is derived from an EMBL/GenBank/DDBJ whole genome shotgun (WGS) entry which is preliminary data.</text>
</comment>
<gene>
    <name evidence="5" type="ORF">H1R20_g11833</name>
</gene>
<dbReference type="InterPro" id="IPR025554">
    <property type="entry name" value="DUF4140"/>
</dbReference>
<evidence type="ECO:0000256" key="2">
    <source>
        <dbReference type="SAM" id="MobiDB-lite"/>
    </source>
</evidence>
<dbReference type="Pfam" id="PF13598">
    <property type="entry name" value="DUF4139"/>
    <property type="match status" value="1"/>
</dbReference>
<evidence type="ECO:0000313" key="6">
    <source>
        <dbReference type="Proteomes" id="UP001140091"/>
    </source>
</evidence>
<dbReference type="Pfam" id="PF13600">
    <property type="entry name" value="DUF4140"/>
    <property type="match status" value="1"/>
</dbReference>
<feature type="compositionally biased region" description="Low complexity" evidence="2">
    <location>
        <begin position="318"/>
        <end position="327"/>
    </location>
</feature>
<feature type="compositionally biased region" description="Basic residues" evidence="2">
    <location>
        <begin position="296"/>
        <end position="314"/>
    </location>
</feature>
<dbReference type="PANTHER" id="PTHR31005:SF8">
    <property type="entry name" value="DUF4139 DOMAIN-CONTAINING PROTEIN"/>
    <property type="match status" value="1"/>
</dbReference>
<dbReference type="Proteomes" id="UP001140091">
    <property type="component" value="Unassembled WGS sequence"/>
</dbReference>
<keyword evidence="1" id="KW-0175">Coiled coil</keyword>
<evidence type="ECO:0000256" key="1">
    <source>
        <dbReference type="SAM" id="Coils"/>
    </source>
</evidence>
<dbReference type="OrthoDB" id="10068793at2759"/>
<organism evidence="5 6">
    <name type="scientific">Candolleomyces eurysporus</name>
    <dbReference type="NCBI Taxonomy" id="2828524"/>
    <lineage>
        <taxon>Eukaryota</taxon>
        <taxon>Fungi</taxon>
        <taxon>Dikarya</taxon>
        <taxon>Basidiomycota</taxon>
        <taxon>Agaricomycotina</taxon>
        <taxon>Agaricomycetes</taxon>
        <taxon>Agaricomycetidae</taxon>
        <taxon>Agaricales</taxon>
        <taxon>Agaricineae</taxon>
        <taxon>Psathyrellaceae</taxon>
        <taxon>Candolleomyces</taxon>
    </lineage>
</organism>